<comment type="caution">
    <text evidence="1">The sequence shown here is derived from an EMBL/GenBank/DDBJ whole genome shotgun (WGS) entry which is preliminary data.</text>
</comment>
<name>A0A0P9F6S7_9CHLR</name>
<protein>
    <submittedName>
        <fullName evidence="1">Glycosyl transferase family 1</fullName>
    </submittedName>
</protein>
<dbReference type="Pfam" id="PF13692">
    <property type="entry name" value="Glyco_trans_1_4"/>
    <property type="match status" value="1"/>
</dbReference>
<dbReference type="SUPFAM" id="SSF53756">
    <property type="entry name" value="UDP-Glycosyltransferase/glycogen phosphorylase"/>
    <property type="match status" value="1"/>
</dbReference>
<sequence length="105" mass="11013">FLAGAAVYIVPMRIGGGVRLKLLEALALAAPVVSTRMGAEGVAGLHDGTHCLLADQPADFAAAVLRLLDDSALGARLGAAGRALVREQYDWNAIVPRMEALYNRT</sequence>
<gene>
    <name evidence="1" type="ORF">SE17_40740</name>
</gene>
<dbReference type="GO" id="GO:0016757">
    <property type="term" value="F:glycosyltransferase activity"/>
    <property type="evidence" value="ECO:0007669"/>
    <property type="project" value="TreeGrafter"/>
</dbReference>
<reference evidence="1 2" key="1">
    <citation type="submission" date="2015-09" db="EMBL/GenBank/DDBJ databases">
        <title>Draft genome sequence of Kouleothrix aurantiaca JCM 19913.</title>
        <authorList>
            <person name="Hemp J."/>
        </authorList>
    </citation>
    <scope>NUCLEOTIDE SEQUENCE [LARGE SCALE GENOMIC DNA]</scope>
    <source>
        <strain evidence="1 2">COM-B</strain>
    </source>
</reference>
<keyword evidence="2" id="KW-1185">Reference proteome</keyword>
<evidence type="ECO:0000313" key="1">
    <source>
        <dbReference type="EMBL" id="KPV47944.1"/>
    </source>
</evidence>
<accession>A0A0P9F6S7</accession>
<keyword evidence="1" id="KW-0808">Transferase</keyword>
<dbReference type="PANTHER" id="PTHR12526:SF600">
    <property type="entry name" value="GLYCOSYL TRANSFERASE GROUP 1"/>
    <property type="match status" value="1"/>
</dbReference>
<dbReference type="Gene3D" id="3.40.50.2000">
    <property type="entry name" value="Glycogen Phosphorylase B"/>
    <property type="match status" value="2"/>
</dbReference>
<organism evidence="1 2">
    <name type="scientific">Kouleothrix aurantiaca</name>
    <dbReference type="NCBI Taxonomy" id="186479"/>
    <lineage>
        <taxon>Bacteria</taxon>
        <taxon>Bacillati</taxon>
        <taxon>Chloroflexota</taxon>
        <taxon>Chloroflexia</taxon>
        <taxon>Chloroflexales</taxon>
        <taxon>Roseiflexineae</taxon>
        <taxon>Roseiflexaceae</taxon>
        <taxon>Kouleothrix</taxon>
    </lineage>
</organism>
<dbReference type="EMBL" id="LJCR01003086">
    <property type="protein sequence ID" value="KPV47944.1"/>
    <property type="molecule type" value="Genomic_DNA"/>
</dbReference>
<evidence type="ECO:0000313" key="2">
    <source>
        <dbReference type="Proteomes" id="UP000050509"/>
    </source>
</evidence>
<dbReference type="Proteomes" id="UP000050509">
    <property type="component" value="Unassembled WGS sequence"/>
</dbReference>
<proteinExistence type="predicted"/>
<dbReference type="AlphaFoldDB" id="A0A0P9F6S7"/>
<dbReference type="PANTHER" id="PTHR12526">
    <property type="entry name" value="GLYCOSYLTRANSFERASE"/>
    <property type="match status" value="1"/>
</dbReference>
<feature type="non-terminal residue" evidence="1">
    <location>
        <position position="1"/>
    </location>
</feature>